<keyword evidence="6 12" id="KW-1133">Transmembrane helix</keyword>
<dbReference type="NCBIfam" id="TIGR01144">
    <property type="entry name" value="ATP_synt_b"/>
    <property type="match status" value="1"/>
</dbReference>
<keyword evidence="9 12" id="KW-0066">ATP synthesis</keyword>
<feature type="transmembrane region" description="Helical" evidence="12">
    <location>
        <begin position="6"/>
        <end position="22"/>
    </location>
</feature>
<evidence type="ECO:0000256" key="3">
    <source>
        <dbReference type="ARBA" id="ARBA00022547"/>
    </source>
</evidence>
<evidence type="ECO:0000256" key="11">
    <source>
        <dbReference type="ARBA" id="ARBA00037847"/>
    </source>
</evidence>
<dbReference type="PANTHER" id="PTHR33445:SF2">
    <property type="entry name" value="ATP SYNTHASE SUBUNIT B', CHLOROPLASTIC"/>
    <property type="match status" value="1"/>
</dbReference>
<dbReference type="InterPro" id="IPR002146">
    <property type="entry name" value="ATP_synth_b/b'su_bac/chlpt"/>
</dbReference>
<comment type="subunit">
    <text evidence="12">F-type ATPases have 2 components, F(1) - the catalytic core - and F(0) - the membrane proton channel. F(1) has five subunits: alpha(3), beta(3), gamma(1), delta(1), epsilon(1). F(0) has three main subunits: a(1), b(2) and c(10-14). The alpha and beta chains form an alternating ring which encloses part of the gamma chain. F(1) is attached to F(0) by a central stalk formed by the gamma and epsilon chains, while a peripheral stalk is formed by the delta and b chains.</text>
</comment>
<evidence type="ECO:0000256" key="5">
    <source>
        <dbReference type="ARBA" id="ARBA00022781"/>
    </source>
</evidence>
<keyword evidence="4 12" id="KW-0812">Transmembrane</keyword>
<keyword evidence="16" id="KW-1185">Reference proteome</keyword>
<name>F3ZY82_MAHA5</name>
<dbReference type="InterPro" id="IPR050059">
    <property type="entry name" value="ATP_synthase_B_chain"/>
</dbReference>
<dbReference type="GO" id="GO:0046961">
    <property type="term" value="F:proton-transporting ATPase activity, rotational mechanism"/>
    <property type="evidence" value="ECO:0007669"/>
    <property type="project" value="TreeGrafter"/>
</dbReference>
<dbReference type="Proteomes" id="UP000008457">
    <property type="component" value="Chromosome"/>
</dbReference>
<keyword evidence="3 12" id="KW-0138">CF(0)</keyword>
<dbReference type="GO" id="GO:0005886">
    <property type="term" value="C:plasma membrane"/>
    <property type="evidence" value="ECO:0007669"/>
    <property type="project" value="UniProtKB-SubCell"/>
</dbReference>
<sequence length="160" mass="18603">MWQILSTPLFVVINLFILYYILKKLLYKPLMNFMENRSKSIQSQLDEAKKREQQAKELHEQYMQQLNDIKQRSDQLLKETRDKAKQQMDAILNDAKAQAESILTKAQIEAQKQKELTIEQAKEQIAALALTAVSEILQRELDAETDEQLVKSIIQQGIRG</sequence>
<keyword evidence="12" id="KW-1003">Cell membrane</keyword>
<proteinExistence type="inferred from homology"/>
<keyword evidence="5 12" id="KW-0375">Hydrogen ion transport</keyword>
<dbReference type="PANTHER" id="PTHR33445">
    <property type="entry name" value="ATP SYNTHASE SUBUNIT B', CHLOROPLASTIC"/>
    <property type="match status" value="1"/>
</dbReference>
<comment type="subcellular location">
    <subcellularLocation>
        <location evidence="12">Cell membrane</location>
        <topology evidence="12">Single-pass membrane protein</topology>
    </subcellularLocation>
    <subcellularLocation>
        <location evidence="11">Endomembrane system</location>
        <topology evidence="11">Single-pass membrane protein</topology>
    </subcellularLocation>
</comment>
<dbReference type="InterPro" id="IPR005864">
    <property type="entry name" value="ATP_synth_F0_bsu_bac"/>
</dbReference>
<keyword evidence="2 12" id="KW-0813">Transport</keyword>
<dbReference type="RefSeq" id="WP_013780040.1">
    <property type="nucleotide sequence ID" value="NC_015520.1"/>
</dbReference>
<reference evidence="15 16" key="2">
    <citation type="journal article" date="2011" name="Stand. Genomic Sci.">
        <title>Complete genome sequence of Mahella australiensis type strain (50-1 BON).</title>
        <authorList>
            <person name="Sikorski J."/>
            <person name="Teshima H."/>
            <person name="Nolan M."/>
            <person name="Lucas S."/>
            <person name="Hammon N."/>
            <person name="Deshpande S."/>
            <person name="Cheng J.F."/>
            <person name="Pitluck S."/>
            <person name="Liolios K."/>
            <person name="Pagani I."/>
            <person name="Ivanova N."/>
            <person name="Huntemann M."/>
            <person name="Mavromatis K."/>
            <person name="Ovchinikova G."/>
            <person name="Pati A."/>
            <person name="Tapia R."/>
            <person name="Han C."/>
            <person name="Goodwin L."/>
            <person name="Chen A."/>
            <person name="Palaniappan K."/>
            <person name="Land M."/>
            <person name="Hauser L."/>
            <person name="Ngatchou-Djao O.D."/>
            <person name="Rohde M."/>
            <person name="Pukall R."/>
            <person name="Spring S."/>
            <person name="Abt B."/>
            <person name="Goker M."/>
            <person name="Detter J.C."/>
            <person name="Woyke T."/>
            <person name="Bristow J."/>
            <person name="Markowitz V."/>
            <person name="Hugenholtz P."/>
            <person name="Eisen J.A."/>
            <person name="Kyrpides N.C."/>
            <person name="Klenk H.P."/>
            <person name="Lapidus A."/>
        </authorList>
    </citation>
    <scope>NUCLEOTIDE SEQUENCE [LARGE SCALE GENOMIC DNA]</scope>
    <source>
        <strain evidence="16">DSM 15567 / CIP 107919 / 50-1 BON</strain>
    </source>
</reference>
<comment type="similarity">
    <text evidence="1 12 13">Belongs to the ATPase B chain family.</text>
</comment>
<dbReference type="eggNOG" id="COG0711">
    <property type="taxonomic scope" value="Bacteria"/>
</dbReference>
<dbReference type="EMBL" id="CP002360">
    <property type="protein sequence ID" value="AEE95607.1"/>
    <property type="molecule type" value="Genomic_DNA"/>
</dbReference>
<dbReference type="GO" id="GO:0012505">
    <property type="term" value="C:endomembrane system"/>
    <property type="evidence" value="ECO:0007669"/>
    <property type="project" value="UniProtKB-SubCell"/>
</dbReference>
<evidence type="ECO:0000313" key="15">
    <source>
        <dbReference type="EMBL" id="AEE95607.1"/>
    </source>
</evidence>
<organism evidence="15 16">
    <name type="scientific">Mahella australiensis (strain DSM 15567 / CIP 107919 / 50-1 BON)</name>
    <dbReference type="NCBI Taxonomy" id="697281"/>
    <lineage>
        <taxon>Bacteria</taxon>
        <taxon>Bacillati</taxon>
        <taxon>Bacillota</taxon>
        <taxon>Clostridia</taxon>
        <taxon>Thermoanaerobacterales</taxon>
        <taxon>Thermoanaerobacterales Family IV. Incertae Sedis</taxon>
        <taxon>Mahella</taxon>
    </lineage>
</organism>
<evidence type="ECO:0000256" key="6">
    <source>
        <dbReference type="ARBA" id="ARBA00022989"/>
    </source>
</evidence>
<evidence type="ECO:0000256" key="2">
    <source>
        <dbReference type="ARBA" id="ARBA00022448"/>
    </source>
</evidence>
<evidence type="ECO:0000256" key="1">
    <source>
        <dbReference type="ARBA" id="ARBA00005513"/>
    </source>
</evidence>
<dbReference type="HOGENOM" id="CLU_079215_4_0_9"/>
<dbReference type="GO" id="GO:0046933">
    <property type="term" value="F:proton-transporting ATP synthase activity, rotational mechanism"/>
    <property type="evidence" value="ECO:0007669"/>
    <property type="project" value="UniProtKB-UniRule"/>
</dbReference>
<evidence type="ECO:0000313" key="16">
    <source>
        <dbReference type="Proteomes" id="UP000008457"/>
    </source>
</evidence>
<keyword evidence="7 12" id="KW-0406">Ion transport</keyword>
<dbReference type="STRING" id="697281.Mahau_0391"/>
<dbReference type="KEGG" id="mas:Mahau_0391"/>
<dbReference type="HAMAP" id="MF_01398">
    <property type="entry name" value="ATP_synth_b_bprime"/>
    <property type="match status" value="1"/>
</dbReference>
<keyword evidence="14" id="KW-0175">Coiled coil</keyword>
<keyword evidence="8 12" id="KW-0472">Membrane</keyword>
<evidence type="ECO:0000256" key="13">
    <source>
        <dbReference type="RuleBase" id="RU003848"/>
    </source>
</evidence>
<accession>F3ZY82</accession>
<reference evidence="16" key="1">
    <citation type="submission" date="2010-11" db="EMBL/GenBank/DDBJ databases">
        <title>The complete genome of Mahella australiensis DSM 15567.</title>
        <authorList>
            <consortium name="US DOE Joint Genome Institute (JGI-PGF)"/>
            <person name="Lucas S."/>
            <person name="Copeland A."/>
            <person name="Lapidus A."/>
            <person name="Bruce D."/>
            <person name="Goodwin L."/>
            <person name="Pitluck S."/>
            <person name="Kyrpides N."/>
            <person name="Mavromatis K."/>
            <person name="Pagani I."/>
            <person name="Ivanova N."/>
            <person name="Teshima H."/>
            <person name="Brettin T."/>
            <person name="Detter J.C."/>
            <person name="Han C."/>
            <person name="Tapia R."/>
            <person name="Land M."/>
            <person name="Hauser L."/>
            <person name="Markowitz V."/>
            <person name="Cheng J.-F."/>
            <person name="Hugenholtz P."/>
            <person name="Woyke T."/>
            <person name="Wu D."/>
            <person name="Spring S."/>
            <person name="Pukall R."/>
            <person name="Steenblock K."/>
            <person name="Schneider S."/>
            <person name="Klenk H.-P."/>
            <person name="Eisen J.A."/>
        </authorList>
    </citation>
    <scope>NUCLEOTIDE SEQUENCE [LARGE SCALE GENOMIC DNA]</scope>
    <source>
        <strain evidence="16">DSM 15567 / CIP 107919 / 50-1 BON</strain>
    </source>
</reference>
<dbReference type="GO" id="GO:0045259">
    <property type="term" value="C:proton-transporting ATP synthase complex"/>
    <property type="evidence" value="ECO:0007669"/>
    <property type="project" value="UniProtKB-KW"/>
</dbReference>
<gene>
    <name evidence="12" type="primary">atpF</name>
    <name evidence="15" type="ordered locus">Mahau_0391</name>
</gene>
<evidence type="ECO:0000256" key="10">
    <source>
        <dbReference type="ARBA" id="ARBA00025198"/>
    </source>
</evidence>
<evidence type="ECO:0000256" key="9">
    <source>
        <dbReference type="ARBA" id="ARBA00023310"/>
    </source>
</evidence>
<feature type="coiled-coil region" evidence="14">
    <location>
        <begin position="31"/>
        <end position="131"/>
    </location>
</feature>
<dbReference type="CDD" id="cd06503">
    <property type="entry name" value="ATP-synt_Fo_b"/>
    <property type="match status" value="1"/>
</dbReference>
<comment type="function">
    <text evidence="10 12">F(1)F(0) ATP synthase produces ATP from ADP in the presence of a proton or sodium gradient. F-type ATPases consist of two structural domains, F(1) containing the extramembraneous catalytic core and F(0) containing the membrane proton channel, linked together by a central stalk and a peripheral stalk. During catalysis, ATP synthesis in the catalytic domain of F(1) is coupled via a rotary mechanism of the central stalk subunits to proton translocation.</text>
</comment>
<dbReference type="Pfam" id="PF00430">
    <property type="entry name" value="ATP-synt_B"/>
    <property type="match status" value="1"/>
</dbReference>
<evidence type="ECO:0000256" key="7">
    <source>
        <dbReference type="ARBA" id="ARBA00023065"/>
    </source>
</evidence>
<evidence type="ECO:0000256" key="14">
    <source>
        <dbReference type="SAM" id="Coils"/>
    </source>
</evidence>
<dbReference type="OrthoDB" id="9795863at2"/>
<evidence type="ECO:0000256" key="12">
    <source>
        <dbReference type="HAMAP-Rule" id="MF_01398"/>
    </source>
</evidence>
<protein>
    <recommendedName>
        <fullName evidence="12">ATP synthase subunit b</fullName>
    </recommendedName>
    <alternativeName>
        <fullName evidence="12">ATP synthase F(0) sector subunit b</fullName>
    </alternativeName>
    <alternativeName>
        <fullName evidence="12">ATPase subunit I</fullName>
    </alternativeName>
    <alternativeName>
        <fullName evidence="12">F-type ATPase subunit b</fullName>
        <shortName evidence="12">F-ATPase subunit b</shortName>
    </alternativeName>
</protein>
<evidence type="ECO:0000256" key="4">
    <source>
        <dbReference type="ARBA" id="ARBA00022692"/>
    </source>
</evidence>
<comment type="function">
    <text evidence="12">Component of the F(0) channel, it forms part of the peripheral stalk, linking F(1) to F(0).</text>
</comment>
<dbReference type="AlphaFoldDB" id="F3ZY82"/>
<evidence type="ECO:0000256" key="8">
    <source>
        <dbReference type="ARBA" id="ARBA00023136"/>
    </source>
</evidence>